<evidence type="ECO:0000313" key="2">
    <source>
        <dbReference type="Proteomes" id="UP000789396"/>
    </source>
</evidence>
<comment type="caution">
    <text evidence="1">The sequence shown here is derived from an EMBL/GenBank/DDBJ whole genome shotgun (WGS) entry which is preliminary data.</text>
</comment>
<sequence>MPGAYDTVMESSREIILTDINDIYLDLIRAVLYRMSKEIDFIIDQ</sequence>
<keyword evidence="2" id="KW-1185">Reference proteome</keyword>
<gene>
    <name evidence="1" type="ORF">RFULGI_LOCUS4435</name>
</gene>
<evidence type="ECO:0000313" key="1">
    <source>
        <dbReference type="EMBL" id="CAG8546008.1"/>
    </source>
</evidence>
<protein>
    <submittedName>
        <fullName evidence="1">2479_t:CDS:1</fullName>
    </submittedName>
</protein>
<dbReference type="EMBL" id="CAJVPZ010004433">
    <property type="protein sequence ID" value="CAG8546008.1"/>
    <property type="molecule type" value="Genomic_DNA"/>
</dbReference>
<dbReference type="Proteomes" id="UP000789396">
    <property type="component" value="Unassembled WGS sequence"/>
</dbReference>
<organism evidence="1 2">
    <name type="scientific">Racocetra fulgida</name>
    <dbReference type="NCBI Taxonomy" id="60492"/>
    <lineage>
        <taxon>Eukaryota</taxon>
        <taxon>Fungi</taxon>
        <taxon>Fungi incertae sedis</taxon>
        <taxon>Mucoromycota</taxon>
        <taxon>Glomeromycotina</taxon>
        <taxon>Glomeromycetes</taxon>
        <taxon>Diversisporales</taxon>
        <taxon>Gigasporaceae</taxon>
        <taxon>Racocetra</taxon>
    </lineage>
</organism>
<dbReference type="AlphaFoldDB" id="A0A9N9AXS1"/>
<reference evidence="1" key="1">
    <citation type="submission" date="2021-06" db="EMBL/GenBank/DDBJ databases">
        <authorList>
            <person name="Kallberg Y."/>
            <person name="Tangrot J."/>
            <person name="Rosling A."/>
        </authorList>
    </citation>
    <scope>NUCLEOTIDE SEQUENCE</scope>
    <source>
        <strain evidence="1">IN212</strain>
    </source>
</reference>
<proteinExistence type="predicted"/>
<accession>A0A9N9AXS1</accession>
<name>A0A9N9AXS1_9GLOM</name>